<dbReference type="SMART" id="SM00382">
    <property type="entry name" value="AAA"/>
    <property type="match status" value="1"/>
</dbReference>
<organism evidence="12 13">
    <name type="scientific">Paraburkholderia sabiae</name>
    <dbReference type="NCBI Taxonomy" id="273251"/>
    <lineage>
        <taxon>Bacteria</taxon>
        <taxon>Pseudomonadati</taxon>
        <taxon>Pseudomonadota</taxon>
        <taxon>Betaproteobacteria</taxon>
        <taxon>Burkholderiales</taxon>
        <taxon>Burkholderiaceae</taxon>
        <taxon>Paraburkholderia</taxon>
    </lineage>
</organism>
<dbReference type="GO" id="GO:0005524">
    <property type="term" value="F:ATP binding"/>
    <property type="evidence" value="ECO:0007669"/>
    <property type="project" value="UniProtKB-KW"/>
</dbReference>
<accession>A0ABU9QLZ4</accession>
<comment type="subcellular location">
    <subcellularLocation>
        <location evidence="1">Cell membrane</location>
        <topology evidence="1">Multi-pass membrane protein</topology>
    </subcellularLocation>
</comment>
<feature type="domain" description="ABC transporter" evidence="10">
    <location>
        <begin position="363"/>
        <end position="598"/>
    </location>
</feature>
<dbReference type="InterPro" id="IPR017871">
    <property type="entry name" value="ABC_transporter-like_CS"/>
</dbReference>
<reference evidence="12 13" key="1">
    <citation type="submission" date="2024-01" db="EMBL/GenBank/DDBJ databases">
        <title>The diversity of rhizobia nodulating Mimosa spp. in eleven states of Brazil covering several biomes is determined by host plant, location, and edaphic factors.</title>
        <authorList>
            <person name="Rouws L."/>
            <person name="Barauna A."/>
            <person name="Beukes C."/>
            <person name="De Faria S.M."/>
            <person name="Gross E."/>
            <person name="Dos Reis Junior F.B."/>
            <person name="Simon M."/>
            <person name="Maluk M."/>
            <person name="Odee D.W."/>
            <person name="Kenicer G."/>
            <person name="Young J.P.W."/>
            <person name="Reis V.M."/>
            <person name="Zilli J."/>
            <person name="James E.K."/>
        </authorList>
    </citation>
    <scope>NUCLEOTIDE SEQUENCE [LARGE SCALE GENOMIC DNA]</scope>
    <source>
        <strain evidence="12 13">JPY77</strain>
    </source>
</reference>
<keyword evidence="8 9" id="KW-0472">Membrane</keyword>
<dbReference type="InterPro" id="IPR027417">
    <property type="entry name" value="P-loop_NTPase"/>
</dbReference>
<evidence type="ECO:0000256" key="3">
    <source>
        <dbReference type="ARBA" id="ARBA00022519"/>
    </source>
</evidence>
<evidence type="ECO:0000313" key="13">
    <source>
        <dbReference type="Proteomes" id="UP001494588"/>
    </source>
</evidence>
<dbReference type="PANTHER" id="PTHR43394">
    <property type="entry name" value="ATP-DEPENDENT PERMEASE MDL1, MITOCHONDRIAL"/>
    <property type="match status" value="1"/>
</dbReference>
<keyword evidence="7 9" id="KW-1133">Transmembrane helix</keyword>
<dbReference type="PROSITE" id="PS00211">
    <property type="entry name" value="ABC_TRANSPORTER_1"/>
    <property type="match status" value="1"/>
</dbReference>
<comment type="caution">
    <text evidence="12">The sequence shown here is derived from an EMBL/GenBank/DDBJ whole genome shotgun (WGS) entry which is preliminary data.</text>
</comment>
<proteinExistence type="predicted"/>
<dbReference type="EMBL" id="JAZHGC010000036">
    <property type="protein sequence ID" value="MEM5290456.1"/>
    <property type="molecule type" value="Genomic_DNA"/>
</dbReference>
<evidence type="ECO:0000256" key="7">
    <source>
        <dbReference type="ARBA" id="ARBA00022989"/>
    </source>
</evidence>
<dbReference type="Gene3D" id="1.20.1560.10">
    <property type="entry name" value="ABC transporter type 1, transmembrane domain"/>
    <property type="match status" value="1"/>
</dbReference>
<keyword evidence="2" id="KW-1003">Cell membrane</keyword>
<evidence type="ECO:0000256" key="6">
    <source>
        <dbReference type="ARBA" id="ARBA00022840"/>
    </source>
</evidence>
<dbReference type="Gene3D" id="3.40.50.300">
    <property type="entry name" value="P-loop containing nucleotide triphosphate hydrolases"/>
    <property type="match status" value="1"/>
</dbReference>
<evidence type="ECO:0000256" key="4">
    <source>
        <dbReference type="ARBA" id="ARBA00022692"/>
    </source>
</evidence>
<dbReference type="SUPFAM" id="SSF52540">
    <property type="entry name" value="P-loop containing nucleoside triphosphate hydrolases"/>
    <property type="match status" value="1"/>
</dbReference>
<dbReference type="InterPro" id="IPR003439">
    <property type="entry name" value="ABC_transporter-like_ATP-bd"/>
</dbReference>
<dbReference type="SUPFAM" id="SSF90123">
    <property type="entry name" value="ABC transporter transmembrane region"/>
    <property type="match status" value="1"/>
</dbReference>
<keyword evidence="13" id="KW-1185">Reference proteome</keyword>
<keyword evidence="5" id="KW-0547">Nucleotide-binding</keyword>
<feature type="transmembrane region" description="Helical" evidence="9">
    <location>
        <begin position="74"/>
        <end position="95"/>
    </location>
</feature>
<keyword evidence="3" id="KW-0997">Cell inner membrane</keyword>
<feature type="transmembrane region" description="Helical" evidence="9">
    <location>
        <begin position="41"/>
        <end position="62"/>
    </location>
</feature>
<dbReference type="Pfam" id="PF00664">
    <property type="entry name" value="ABC_membrane"/>
    <property type="match status" value="1"/>
</dbReference>
<evidence type="ECO:0000313" key="12">
    <source>
        <dbReference type="EMBL" id="MEM5290456.1"/>
    </source>
</evidence>
<feature type="domain" description="ABC transmembrane type-1" evidence="11">
    <location>
        <begin position="42"/>
        <end position="327"/>
    </location>
</feature>
<evidence type="ECO:0000256" key="5">
    <source>
        <dbReference type="ARBA" id="ARBA00022741"/>
    </source>
</evidence>
<dbReference type="PROSITE" id="PS50929">
    <property type="entry name" value="ABC_TM1F"/>
    <property type="match status" value="1"/>
</dbReference>
<dbReference type="Pfam" id="PF00005">
    <property type="entry name" value="ABC_tran"/>
    <property type="match status" value="1"/>
</dbReference>
<dbReference type="InterPro" id="IPR036640">
    <property type="entry name" value="ABC1_TM_sf"/>
</dbReference>
<dbReference type="InterPro" id="IPR011527">
    <property type="entry name" value="ABC1_TM_dom"/>
</dbReference>
<dbReference type="RefSeq" id="WP_201651966.1">
    <property type="nucleotide sequence ID" value="NZ_CAJHCS010000014.1"/>
</dbReference>
<dbReference type="CDD" id="cd18550">
    <property type="entry name" value="ABC_6TM_exporter_like"/>
    <property type="match status" value="1"/>
</dbReference>
<keyword evidence="6 12" id="KW-0067">ATP-binding</keyword>
<dbReference type="PROSITE" id="PS50893">
    <property type="entry name" value="ABC_TRANSPORTER_2"/>
    <property type="match status" value="1"/>
</dbReference>
<dbReference type="InterPro" id="IPR003593">
    <property type="entry name" value="AAA+_ATPase"/>
</dbReference>
<gene>
    <name evidence="12" type="ORF">V4C55_32515</name>
</gene>
<keyword evidence="4 9" id="KW-0812">Transmembrane</keyword>
<evidence type="ECO:0000256" key="1">
    <source>
        <dbReference type="ARBA" id="ARBA00004651"/>
    </source>
</evidence>
<sequence length="602" mass="65024">MPDRNTATPESDAPTGYRALARRHVSRERIVALFRPYSRHLAAVLGLIALTSIAGIATPFIIRRIIDDALPASDLWLLGELVAALVVIAAATATVGTLETLIASRIGQAIMHDLRVRVYVHLQRLSLSFFTDTRTGEIQSRIASDIGGLQSLVTRTGIELTREASVAIMTAVAMLMLDWRLALFSFAIVPALAWLQHRVGAMREAIAHEQQARIADMSSTIQESLSVPGIILARTTGRARHLTREFTRTSQDVGNLEVRSHTAGQWEWSLVYFALAVLPALTLLAGGALMRPGSAVTVGTLVAMITLQEQLLWPLSGVLQAGIEIRAARALFARIFEYLDKPAGIVEKHDAVTLDRNAMRGAVRLENVSFTYERSDAPALAGVSIDIPAGSHVAIVGPTGSGKTTLAWLLARLYDVDAGVITYDGIDIRDLSLETLTAMVGVVTQEPYLFNASLAANLRFARPDATDAELSAAVRAVQLGHVVDALPDGLQTTVGEAGYHFSGGEKQRIALARALLRNTPVLLLDEATSALDTRTERLLSDALGILAQHRTTITIAHRLSTVRNADQIVVLENGRIVEHGNHDTLMRRSGLYAELVASMNSA</sequence>
<name>A0ABU9QLZ4_9BURK</name>
<evidence type="ECO:0000259" key="10">
    <source>
        <dbReference type="PROSITE" id="PS50893"/>
    </source>
</evidence>
<evidence type="ECO:0000256" key="9">
    <source>
        <dbReference type="SAM" id="Phobius"/>
    </source>
</evidence>
<evidence type="ECO:0000256" key="8">
    <source>
        <dbReference type="ARBA" id="ARBA00023136"/>
    </source>
</evidence>
<dbReference type="Proteomes" id="UP001494588">
    <property type="component" value="Unassembled WGS sequence"/>
</dbReference>
<evidence type="ECO:0000259" key="11">
    <source>
        <dbReference type="PROSITE" id="PS50929"/>
    </source>
</evidence>
<evidence type="ECO:0000256" key="2">
    <source>
        <dbReference type="ARBA" id="ARBA00022475"/>
    </source>
</evidence>
<dbReference type="InterPro" id="IPR039421">
    <property type="entry name" value="Type_1_exporter"/>
</dbReference>
<feature type="transmembrane region" description="Helical" evidence="9">
    <location>
        <begin position="269"/>
        <end position="290"/>
    </location>
</feature>
<dbReference type="PANTHER" id="PTHR43394:SF1">
    <property type="entry name" value="ATP-BINDING CASSETTE SUB-FAMILY B MEMBER 10, MITOCHONDRIAL"/>
    <property type="match status" value="1"/>
</dbReference>
<protein>
    <submittedName>
        <fullName evidence="12">ABC transporter ATP-binding protein</fullName>
    </submittedName>
</protein>